<dbReference type="EMBL" id="BEGY01000024">
    <property type="protein sequence ID" value="GAX77378.1"/>
    <property type="molecule type" value="Genomic_DNA"/>
</dbReference>
<dbReference type="CDD" id="cd12291">
    <property type="entry name" value="RRM1_La"/>
    <property type="match status" value="1"/>
</dbReference>
<comment type="caution">
    <text evidence="5">The sequence shown here is derived from an EMBL/GenBank/DDBJ whole genome shotgun (WGS) entry which is preliminary data.</text>
</comment>
<evidence type="ECO:0000256" key="1">
    <source>
        <dbReference type="PROSITE-ProRule" id="PRU00176"/>
    </source>
</evidence>
<name>A0A250X2T0_9CHLO</name>
<dbReference type="Gene3D" id="3.30.70.330">
    <property type="match status" value="1"/>
</dbReference>
<dbReference type="AlphaFoldDB" id="A0A250X2T0"/>
<dbReference type="InterPro" id="IPR000504">
    <property type="entry name" value="RRM_dom"/>
</dbReference>
<sequence>MEFHDFSTLYAKPFSKHATESKIIELFAPYGRVINVELRKDDSGAFRGSIFVTFADASCAKAAIKNPPLQLGSSIERLSVMLKPDYEKKVFSVSGPGSSKGKKKSLDKISASHQSHGKDKHRSEGNHSKRSRSSVNAATDYEFGYQPHLTPIALKSNLSTTTTTWGDQSPVAGHINGIHAAGHSVMHWKGLAEDRERRVKELEDQVKIEREARENGTQKVNQAMSRLEEAQSRERAAASKLLSKEAELGCLKGEVSSLRSSMAARLDQLHIQYKARVHDLEVHLQQLKEENGTLKQRLQKLSSAGPITNAVRGSLEEVNEAYN</sequence>
<evidence type="ECO:0000256" key="2">
    <source>
        <dbReference type="SAM" id="Coils"/>
    </source>
</evidence>
<dbReference type="PROSITE" id="PS50102">
    <property type="entry name" value="RRM"/>
    <property type="match status" value="1"/>
</dbReference>
<dbReference type="GO" id="GO:0003723">
    <property type="term" value="F:RNA binding"/>
    <property type="evidence" value="ECO:0007669"/>
    <property type="project" value="UniProtKB-UniRule"/>
</dbReference>
<accession>A0A250X2T0</accession>
<feature type="coiled-coil region" evidence="2">
    <location>
        <begin position="270"/>
        <end position="304"/>
    </location>
</feature>
<dbReference type="Proteomes" id="UP000232323">
    <property type="component" value="Unassembled WGS sequence"/>
</dbReference>
<keyword evidence="6" id="KW-1185">Reference proteome</keyword>
<feature type="coiled-coil region" evidence="2">
    <location>
        <begin position="192"/>
        <end position="233"/>
    </location>
</feature>
<organism evidence="5 6">
    <name type="scientific">Chlamydomonas eustigma</name>
    <dbReference type="NCBI Taxonomy" id="1157962"/>
    <lineage>
        <taxon>Eukaryota</taxon>
        <taxon>Viridiplantae</taxon>
        <taxon>Chlorophyta</taxon>
        <taxon>core chlorophytes</taxon>
        <taxon>Chlorophyceae</taxon>
        <taxon>CS clade</taxon>
        <taxon>Chlamydomonadales</taxon>
        <taxon>Chlamydomonadaceae</taxon>
        <taxon>Chlamydomonas</taxon>
    </lineage>
</organism>
<keyword evidence="2" id="KW-0175">Coiled coil</keyword>
<evidence type="ECO:0000313" key="6">
    <source>
        <dbReference type="Proteomes" id="UP000232323"/>
    </source>
</evidence>
<evidence type="ECO:0000259" key="4">
    <source>
        <dbReference type="PROSITE" id="PS50102"/>
    </source>
</evidence>
<evidence type="ECO:0000256" key="3">
    <source>
        <dbReference type="SAM" id="MobiDB-lite"/>
    </source>
</evidence>
<dbReference type="Pfam" id="PF00076">
    <property type="entry name" value="RRM_1"/>
    <property type="match status" value="1"/>
</dbReference>
<proteinExistence type="predicted"/>
<dbReference type="SMART" id="SM00360">
    <property type="entry name" value="RRM"/>
    <property type="match status" value="1"/>
</dbReference>
<dbReference type="InterPro" id="IPR035979">
    <property type="entry name" value="RBD_domain_sf"/>
</dbReference>
<gene>
    <name evidence="5" type="ORF">CEUSTIGMA_g4824.t1</name>
</gene>
<feature type="region of interest" description="Disordered" evidence="3">
    <location>
        <begin position="93"/>
        <end position="135"/>
    </location>
</feature>
<protein>
    <recommendedName>
        <fullName evidence="4">RRM domain-containing protein</fullName>
    </recommendedName>
</protein>
<reference evidence="5 6" key="1">
    <citation type="submission" date="2017-08" db="EMBL/GenBank/DDBJ databases">
        <title>Acidophilic green algal genome provides insights into adaptation to an acidic environment.</title>
        <authorList>
            <person name="Hirooka S."/>
            <person name="Hirose Y."/>
            <person name="Kanesaki Y."/>
            <person name="Higuchi S."/>
            <person name="Fujiwara T."/>
            <person name="Onuma R."/>
            <person name="Era A."/>
            <person name="Ohbayashi R."/>
            <person name="Uzuka A."/>
            <person name="Nozaki H."/>
            <person name="Yoshikawa H."/>
            <person name="Miyagishima S.Y."/>
        </authorList>
    </citation>
    <scope>NUCLEOTIDE SEQUENCE [LARGE SCALE GENOMIC DNA]</scope>
    <source>
        <strain evidence="5 6">NIES-2499</strain>
    </source>
</reference>
<dbReference type="OrthoDB" id="439993at2759"/>
<dbReference type="SUPFAM" id="SSF54928">
    <property type="entry name" value="RNA-binding domain, RBD"/>
    <property type="match status" value="1"/>
</dbReference>
<dbReference type="InterPro" id="IPR012677">
    <property type="entry name" value="Nucleotide-bd_a/b_plait_sf"/>
</dbReference>
<evidence type="ECO:0000313" key="5">
    <source>
        <dbReference type="EMBL" id="GAX77378.1"/>
    </source>
</evidence>
<keyword evidence="1" id="KW-0694">RNA-binding</keyword>
<feature type="domain" description="RRM" evidence="4">
    <location>
        <begin position="7"/>
        <end position="89"/>
    </location>
</feature>